<dbReference type="PANTHER" id="PTHR30158">
    <property type="entry name" value="ACRA/E-RELATED COMPONENT OF DRUG EFFLUX TRANSPORTER"/>
    <property type="match status" value="1"/>
</dbReference>
<proteinExistence type="predicted"/>
<dbReference type="AlphaFoldDB" id="A0A4Q1D5D9"/>
<dbReference type="EMBL" id="SDHZ01000002">
    <property type="protein sequence ID" value="RXK82861.1"/>
    <property type="molecule type" value="Genomic_DNA"/>
</dbReference>
<dbReference type="GO" id="GO:0046677">
    <property type="term" value="P:response to antibiotic"/>
    <property type="evidence" value="ECO:0007669"/>
    <property type="project" value="TreeGrafter"/>
</dbReference>
<dbReference type="PROSITE" id="PS51257">
    <property type="entry name" value="PROKAR_LIPOPROTEIN"/>
    <property type="match status" value="1"/>
</dbReference>
<comment type="caution">
    <text evidence="1">The sequence shown here is derived from an EMBL/GenBank/DDBJ whole genome shotgun (WGS) entry which is preliminary data.</text>
</comment>
<gene>
    <name evidence="1" type="ORF">ESB13_12055</name>
</gene>
<name>A0A4Q1D5D9_9BACT</name>
<dbReference type="Gene3D" id="2.40.50.100">
    <property type="match status" value="1"/>
</dbReference>
<dbReference type="SUPFAM" id="SSF111369">
    <property type="entry name" value="HlyD-like secretion proteins"/>
    <property type="match status" value="1"/>
</dbReference>
<dbReference type="OrthoDB" id="9806939at2"/>
<sequence length="99" mass="10813">MSNNRIPVLSLVVFVWSVVSSCRSGGGSDEALAVMPTPELPVMTLDTTTALTIRDYAALLEGTENVDLRPQVSGYLEKIFVEEGRFVTAGQPLFTHKDR</sequence>
<accession>A0A4Q1D5D9</accession>
<reference evidence="1 2" key="1">
    <citation type="submission" date="2019-01" db="EMBL/GenBank/DDBJ databases">
        <title>Filimonas sp. strain TTM-71.</title>
        <authorList>
            <person name="Chen W.-M."/>
        </authorList>
    </citation>
    <scope>NUCLEOTIDE SEQUENCE [LARGE SCALE GENOMIC DNA]</scope>
    <source>
        <strain evidence="1 2">TTM-71</strain>
    </source>
</reference>
<dbReference type="Proteomes" id="UP000290545">
    <property type="component" value="Unassembled WGS sequence"/>
</dbReference>
<organism evidence="1 2">
    <name type="scientific">Filimonas effusa</name>
    <dbReference type="NCBI Taxonomy" id="2508721"/>
    <lineage>
        <taxon>Bacteria</taxon>
        <taxon>Pseudomonadati</taxon>
        <taxon>Bacteroidota</taxon>
        <taxon>Chitinophagia</taxon>
        <taxon>Chitinophagales</taxon>
        <taxon>Chitinophagaceae</taxon>
        <taxon>Filimonas</taxon>
    </lineage>
</organism>
<evidence type="ECO:0000313" key="2">
    <source>
        <dbReference type="Proteomes" id="UP000290545"/>
    </source>
</evidence>
<evidence type="ECO:0000313" key="1">
    <source>
        <dbReference type="EMBL" id="RXK82861.1"/>
    </source>
</evidence>
<protein>
    <submittedName>
        <fullName evidence="1">Biotin/lipoyl-binding protein</fullName>
    </submittedName>
</protein>
<dbReference type="PANTHER" id="PTHR30158:SF23">
    <property type="entry name" value="MULTIDRUG RESISTANCE PROTEIN MEXA"/>
    <property type="match status" value="1"/>
</dbReference>
<dbReference type="GO" id="GO:0005886">
    <property type="term" value="C:plasma membrane"/>
    <property type="evidence" value="ECO:0007669"/>
    <property type="project" value="TreeGrafter"/>
</dbReference>
<keyword evidence="2" id="KW-1185">Reference proteome</keyword>
<dbReference type="RefSeq" id="WP_129003605.1">
    <property type="nucleotide sequence ID" value="NZ_SDHZ01000002.1"/>
</dbReference>